<proteinExistence type="predicted"/>
<dbReference type="Gene3D" id="3.40.50.1820">
    <property type="entry name" value="alpha/beta hydrolase"/>
    <property type="match status" value="1"/>
</dbReference>
<accession>A0A3E2GWH7</accession>
<dbReference type="InterPro" id="IPR000073">
    <property type="entry name" value="AB_hydrolase_1"/>
</dbReference>
<dbReference type="PANTHER" id="PTHR45763:SF46">
    <property type="entry name" value="AB HYDROLASE-1 DOMAIN-CONTAINING PROTEIN"/>
    <property type="match status" value="1"/>
</dbReference>
<feature type="domain" description="AB hydrolase-1" evidence="1">
    <location>
        <begin position="31"/>
        <end position="284"/>
    </location>
</feature>
<dbReference type="Proteomes" id="UP000258309">
    <property type="component" value="Unassembled WGS sequence"/>
</dbReference>
<feature type="non-terminal residue" evidence="2">
    <location>
        <position position="1"/>
    </location>
</feature>
<dbReference type="PANTHER" id="PTHR45763">
    <property type="entry name" value="HYDROLASE, ALPHA/BETA FOLD FAMILY PROTEIN, EXPRESSED-RELATED"/>
    <property type="match status" value="1"/>
</dbReference>
<evidence type="ECO:0000259" key="1">
    <source>
        <dbReference type="Pfam" id="PF00561"/>
    </source>
</evidence>
<protein>
    <recommendedName>
        <fullName evidence="1">AB hydrolase-1 domain-containing protein</fullName>
    </recommendedName>
</protein>
<dbReference type="InterPro" id="IPR029058">
    <property type="entry name" value="AB_hydrolase_fold"/>
</dbReference>
<reference evidence="2 3" key="1">
    <citation type="submission" date="2018-05" db="EMBL/GenBank/DDBJ databases">
        <title>Draft genome sequence of Scytalidium lignicola DSM 105466, a ubiquitous saprotrophic fungus.</title>
        <authorList>
            <person name="Buettner E."/>
            <person name="Gebauer A.M."/>
            <person name="Hofrichter M."/>
            <person name="Liers C."/>
            <person name="Kellner H."/>
        </authorList>
    </citation>
    <scope>NUCLEOTIDE SEQUENCE [LARGE SCALE GENOMIC DNA]</scope>
    <source>
        <strain evidence="2 3">DSM 105466</strain>
    </source>
</reference>
<dbReference type="STRING" id="5539.A0A3E2GWH7"/>
<dbReference type="Pfam" id="PF00561">
    <property type="entry name" value="Abhydrolase_1"/>
    <property type="match status" value="1"/>
</dbReference>
<dbReference type="OMA" id="PWIAGTQ"/>
<dbReference type="AlphaFoldDB" id="A0A3E2GWH7"/>
<organism evidence="2 3">
    <name type="scientific">Scytalidium lignicola</name>
    <name type="common">Hyphomycete</name>
    <dbReference type="NCBI Taxonomy" id="5539"/>
    <lineage>
        <taxon>Eukaryota</taxon>
        <taxon>Fungi</taxon>
        <taxon>Dikarya</taxon>
        <taxon>Ascomycota</taxon>
        <taxon>Pezizomycotina</taxon>
        <taxon>Leotiomycetes</taxon>
        <taxon>Leotiomycetes incertae sedis</taxon>
        <taxon>Scytalidium</taxon>
    </lineage>
</organism>
<feature type="non-terminal residue" evidence="2">
    <location>
        <position position="310"/>
    </location>
</feature>
<dbReference type="OrthoDB" id="294702at2759"/>
<dbReference type="EMBL" id="NCSJ02000332">
    <property type="protein sequence ID" value="RFU25448.1"/>
    <property type="molecule type" value="Genomic_DNA"/>
</dbReference>
<evidence type="ECO:0000313" key="2">
    <source>
        <dbReference type="EMBL" id="RFU25448.1"/>
    </source>
</evidence>
<gene>
    <name evidence="2" type="ORF">B7463_g10887</name>
</gene>
<evidence type="ECO:0000313" key="3">
    <source>
        <dbReference type="Proteomes" id="UP000258309"/>
    </source>
</evidence>
<name>A0A3E2GWH7_SCYLI</name>
<dbReference type="SUPFAM" id="SSF53474">
    <property type="entry name" value="alpha/beta-Hydrolases"/>
    <property type="match status" value="1"/>
</dbReference>
<comment type="caution">
    <text evidence="2">The sequence shown here is derived from an EMBL/GenBank/DDBJ whole genome shotgun (WGS) entry which is preliminary data.</text>
</comment>
<sequence>MNKAIRLHQTLALRDGRVLGYAEYGSPTDFPLLYFHGYPSSRLEGWGFGNIPQRHGFRLIVPDRPGFGLSSSQPQRRIMDWPADVKALTSHLSLSRFAILGCSGGGPYAVACAHSLPPDMLSAVGVLAGAGPWTAGTQDVTMPRRLLCLMATRWPAGLEVLSGTLINLFRGIVNTGPVTRWLDNWIDSMKRGKDNEEKNLSTKESRERLIVMTLEAFAQGTRGFVQETQLLTQDWGFRFEDVRYDKIRIWHGTRDKNSPVRMTRYMAEQLPRSVLREFDEDHYTIGHHIEEVISELIPETEAREYRSRAL</sequence>
<keyword evidence="3" id="KW-1185">Reference proteome</keyword>